<dbReference type="RefSeq" id="WP_155701311.1">
    <property type="nucleotide sequence ID" value="NZ_CP034235.1"/>
</dbReference>
<organism evidence="17 18">
    <name type="scientific">Paenibacillus psychroresistens</name>
    <dbReference type="NCBI Taxonomy" id="1778678"/>
    <lineage>
        <taxon>Bacteria</taxon>
        <taxon>Bacillati</taxon>
        <taxon>Bacillota</taxon>
        <taxon>Bacilli</taxon>
        <taxon>Bacillales</taxon>
        <taxon>Paenibacillaceae</taxon>
        <taxon>Paenibacillus</taxon>
    </lineage>
</organism>
<dbReference type="SMART" id="SM00904">
    <property type="entry name" value="Flavokinase"/>
    <property type="match status" value="1"/>
</dbReference>
<feature type="domain" description="Riboflavin kinase" evidence="16">
    <location>
        <begin position="185"/>
        <end position="311"/>
    </location>
</feature>
<evidence type="ECO:0000256" key="7">
    <source>
        <dbReference type="ARBA" id="ARBA00022695"/>
    </source>
</evidence>
<dbReference type="GO" id="GO:0003919">
    <property type="term" value="F:FMN adenylyltransferase activity"/>
    <property type="evidence" value="ECO:0007669"/>
    <property type="project" value="UniProtKB-UniRule"/>
</dbReference>
<dbReference type="Pfam" id="PF01687">
    <property type="entry name" value="Flavokinase"/>
    <property type="match status" value="1"/>
</dbReference>
<dbReference type="PIRSF" id="PIRSF004491">
    <property type="entry name" value="FAD_Synth"/>
    <property type="match status" value="1"/>
</dbReference>
<protein>
    <recommendedName>
        <fullName evidence="15">Riboflavin biosynthesis protein</fullName>
    </recommendedName>
    <domain>
        <recommendedName>
            <fullName evidence="15">Riboflavin kinase</fullName>
            <ecNumber evidence="15">2.7.1.26</ecNumber>
        </recommendedName>
        <alternativeName>
            <fullName evidence="15">Flavokinase</fullName>
        </alternativeName>
    </domain>
    <domain>
        <recommendedName>
            <fullName evidence="15">FMN adenylyltransferase</fullName>
            <ecNumber evidence="15">2.7.7.2</ecNumber>
        </recommendedName>
        <alternativeName>
            <fullName evidence="15">FAD pyrophosphorylase</fullName>
        </alternativeName>
        <alternativeName>
            <fullName evidence="15">FAD synthase</fullName>
        </alternativeName>
    </domain>
</protein>
<dbReference type="EC" id="2.7.1.26" evidence="15"/>
<dbReference type="InterPro" id="IPR015865">
    <property type="entry name" value="Riboflavin_kinase_bac/euk"/>
</dbReference>
<keyword evidence="12" id="KW-0511">Multifunctional enzyme</keyword>
<dbReference type="InterPro" id="IPR002606">
    <property type="entry name" value="Riboflavin_kinase_bac"/>
</dbReference>
<evidence type="ECO:0000313" key="17">
    <source>
        <dbReference type="EMBL" id="QGQ96275.1"/>
    </source>
</evidence>
<dbReference type="FunFam" id="2.40.30.30:FF:000003">
    <property type="entry name" value="Riboflavin biosynthesis protein"/>
    <property type="match status" value="1"/>
</dbReference>
<dbReference type="Proteomes" id="UP000426246">
    <property type="component" value="Chromosome"/>
</dbReference>
<evidence type="ECO:0000256" key="8">
    <source>
        <dbReference type="ARBA" id="ARBA00022741"/>
    </source>
</evidence>
<keyword evidence="18" id="KW-1185">Reference proteome</keyword>
<dbReference type="EC" id="2.7.7.2" evidence="15"/>
<reference evidence="18" key="1">
    <citation type="submission" date="2018-11" db="EMBL/GenBank/DDBJ databases">
        <title>Complete genome sequence of Paenibacillus sp. ML311-T8.</title>
        <authorList>
            <person name="Nam Y.-D."/>
            <person name="Kang J."/>
            <person name="Chung W.-H."/>
            <person name="Park Y.S."/>
        </authorList>
    </citation>
    <scope>NUCLEOTIDE SEQUENCE [LARGE SCALE GENOMIC DNA]</scope>
    <source>
        <strain evidence="18">ML311-T8</strain>
    </source>
</reference>
<evidence type="ECO:0000259" key="16">
    <source>
        <dbReference type="SMART" id="SM00904"/>
    </source>
</evidence>
<evidence type="ECO:0000313" key="18">
    <source>
        <dbReference type="Proteomes" id="UP000426246"/>
    </source>
</evidence>
<keyword evidence="10 15" id="KW-0274">FAD</keyword>
<evidence type="ECO:0000256" key="2">
    <source>
        <dbReference type="ARBA" id="ARBA00004726"/>
    </source>
</evidence>
<evidence type="ECO:0000256" key="14">
    <source>
        <dbReference type="ARBA" id="ARBA00049494"/>
    </source>
</evidence>
<keyword evidence="4 15" id="KW-0285">Flavoprotein</keyword>
<evidence type="ECO:0000256" key="4">
    <source>
        <dbReference type="ARBA" id="ARBA00022630"/>
    </source>
</evidence>
<evidence type="ECO:0000256" key="11">
    <source>
        <dbReference type="ARBA" id="ARBA00022840"/>
    </source>
</evidence>
<comment type="pathway">
    <text evidence="3 15">Cofactor biosynthesis; FMN biosynthesis; FMN from riboflavin (ATP route): step 1/1.</text>
</comment>
<evidence type="ECO:0000256" key="9">
    <source>
        <dbReference type="ARBA" id="ARBA00022777"/>
    </source>
</evidence>
<dbReference type="Gene3D" id="2.40.30.30">
    <property type="entry name" value="Riboflavin kinase-like"/>
    <property type="match status" value="1"/>
</dbReference>
<dbReference type="CDD" id="cd02064">
    <property type="entry name" value="FAD_synthetase_N"/>
    <property type="match status" value="1"/>
</dbReference>
<dbReference type="GO" id="GO:0009231">
    <property type="term" value="P:riboflavin biosynthetic process"/>
    <property type="evidence" value="ECO:0007669"/>
    <property type="project" value="InterPro"/>
</dbReference>
<dbReference type="InterPro" id="IPR023465">
    <property type="entry name" value="Riboflavin_kinase_dom_sf"/>
</dbReference>
<keyword evidence="11 15" id="KW-0067">ATP-binding</keyword>
<comment type="similarity">
    <text evidence="15">Belongs to the ribF family.</text>
</comment>
<evidence type="ECO:0000256" key="12">
    <source>
        <dbReference type="ARBA" id="ARBA00023268"/>
    </source>
</evidence>
<dbReference type="NCBIfam" id="NF004160">
    <property type="entry name" value="PRK05627.1-3"/>
    <property type="match status" value="1"/>
</dbReference>
<evidence type="ECO:0000256" key="5">
    <source>
        <dbReference type="ARBA" id="ARBA00022643"/>
    </source>
</evidence>
<keyword evidence="6 15" id="KW-0808">Transferase</keyword>
<dbReference type="Pfam" id="PF06574">
    <property type="entry name" value="FAD_syn"/>
    <property type="match status" value="1"/>
</dbReference>
<dbReference type="NCBIfam" id="TIGR00083">
    <property type="entry name" value="ribF"/>
    <property type="match status" value="1"/>
</dbReference>
<evidence type="ECO:0000256" key="10">
    <source>
        <dbReference type="ARBA" id="ARBA00022827"/>
    </source>
</evidence>
<proteinExistence type="inferred from homology"/>
<gene>
    <name evidence="17" type="ORF">EHS13_16005</name>
</gene>
<dbReference type="EMBL" id="CP034235">
    <property type="protein sequence ID" value="QGQ96275.1"/>
    <property type="molecule type" value="Genomic_DNA"/>
</dbReference>
<evidence type="ECO:0000256" key="1">
    <source>
        <dbReference type="ARBA" id="ARBA00002121"/>
    </source>
</evidence>
<comment type="pathway">
    <text evidence="2 15">Cofactor biosynthesis; FAD biosynthesis; FAD from FMN: step 1/1.</text>
</comment>
<dbReference type="UniPathway" id="UPA00277">
    <property type="reaction ID" value="UER00407"/>
</dbReference>
<keyword evidence="9 15" id="KW-0418">Kinase</keyword>
<dbReference type="OrthoDB" id="9803667at2"/>
<comment type="catalytic activity">
    <reaction evidence="13 15">
        <text>riboflavin + ATP = FMN + ADP + H(+)</text>
        <dbReference type="Rhea" id="RHEA:14357"/>
        <dbReference type="ChEBI" id="CHEBI:15378"/>
        <dbReference type="ChEBI" id="CHEBI:30616"/>
        <dbReference type="ChEBI" id="CHEBI:57986"/>
        <dbReference type="ChEBI" id="CHEBI:58210"/>
        <dbReference type="ChEBI" id="CHEBI:456216"/>
        <dbReference type="EC" id="2.7.1.26"/>
    </reaction>
</comment>
<comment type="catalytic activity">
    <reaction evidence="14 15">
        <text>FMN + ATP + H(+) = FAD + diphosphate</text>
        <dbReference type="Rhea" id="RHEA:17237"/>
        <dbReference type="ChEBI" id="CHEBI:15378"/>
        <dbReference type="ChEBI" id="CHEBI:30616"/>
        <dbReference type="ChEBI" id="CHEBI:33019"/>
        <dbReference type="ChEBI" id="CHEBI:57692"/>
        <dbReference type="ChEBI" id="CHEBI:58210"/>
        <dbReference type="EC" id="2.7.7.2"/>
    </reaction>
</comment>
<accession>A0A6B8RL86</accession>
<dbReference type="FunFam" id="3.40.50.620:FF:000021">
    <property type="entry name" value="Riboflavin biosynthesis protein"/>
    <property type="match status" value="1"/>
</dbReference>
<keyword evidence="7 15" id="KW-0548">Nucleotidyltransferase</keyword>
<sequence>MQIIEVNYPSATFNELNTVKQVMALGDFDGIHLGHQEVIQRTTSAAKRLGLPASIMTFHPHPRVVLGQSKYEQNLTPLQDKMKLFEAMGIEYVYLMDFTLAFSRISPEEFVESVLVALGAVSVIVGFDFTFGSEGRGTPEGLELMGLGKFSVEIVPPFHLSGEKVSSTSIRENLLEGSIEAANELIGRTYLIRGQVVTGDGRGRTIGFPTANIEPAEDYVIPRKGVYAVRCNLHGKVYNAVMNIGTKPTFNENEVKITLEAHIFDFNQMIYMETIEVEFINYIRSERKFASKDELVQQINQDAAEAKRILS</sequence>
<dbReference type="InterPro" id="IPR023468">
    <property type="entry name" value="Riboflavin_kinase"/>
</dbReference>
<dbReference type="PANTHER" id="PTHR22749:SF6">
    <property type="entry name" value="RIBOFLAVIN KINASE"/>
    <property type="match status" value="1"/>
</dbReference>
<name>A0A6B8RL86_9BACL</name>
<dbReference type="InterPro" id="IPR015864">
    <property type="entry name" value="FAD_synthase"/>
</dbReference>
<keyword evidence="8 15" id="KW-0547">Nucleotide-binding</keyword>
<keyword evidence="5 15" id="KW-0288">FMN</keyword>
<comment type="function">
    <text evidence="1">Catalyzes the phosphorylation of riboflavin to FMN followed by the adenylation of FMN to FAD.</text>
</comment>
<dbReference type="GO" id="GO:0008531">
    <property type="term" value="F:riboflavin kinase activity"/>
    <property type="evidence" value="ECO:0007669"/>
    <property type="project" value="UniProtKB-UniRule"/>
</dbReference>
<dbReference type="KEGG" id="ppsc:EHS13_16005"/>
<dbReference type="NCBIfam" id="NF004162">
    <property type="entry name" value="PRK05627.1-5"/>
    <property type="match status" value="1"/>
</dbReference>
<evidence type="ECO:0000256" key="6">
    <source>
        <dbReference type="ARBA" id="ARBA00022679"/>
    </source>
</evidence>
<evidence type="ECO:0000256" key="15">
    <source>
        <dbReference type="PIRNR" id="PIRNR004491"/>
    </source>
</evidence>
<dbReference type="SUPFAM" id="SSF52374">
    <property type="entry name" value="Nucleotidylyl transferase"/>
    <property type="match status" value="1"/>
</dbReference>
<evidence type="ECO:0000256" key="13">
    <source>
        <dbReference type="ARBA" id="ARBA00047880"/>
    </source>
</evidence>
<dbReference type="UniPathway" id="UPA00276">
    <property type="reaction ID" value="UER00406"/>
</dbReference>
<evidence type="ECO:0000256" key="3">
    <source>
        <dbReference type="ARBA" id="ARBA00005201"/>
    </source>
</evidence>
<dbReference type="InterPro" id="IPR014729">
    <property type="entry name" value="Rossmann-like_a/b/a_fold"/>
</dbReference>
<dbReference type="Gene3D" id="3.40.50.620">
    <property type="entry name" value="HUPs"/>
    <property type="match status" value="1"/>
</dbReference>
<dbReference type="SUPFAM" id="SSF82114">
    <property type="entry name" value="Riboflavin kinase-like"/>
    <property type="match status" value="1"/>
</dbReference>
<dbReference type="AlphaFoldDB" id="A0A6B8RL86"/>
<dbReference type="GO" id="GO:0006747">
    <property type="term" value="P:FAD biosynthetic process"/>
    <property type="evidence" value="ECO:0007669"/>
    <property type="project" value="UniProtKB-UniRule"/>
</dbReference>
<dbReference type="GO" id="GO:0009398">
    <property type="term" value="P:FMN biosynthetic process"/>
    <property type="evidence" value="ECO:0007669"/>
    <property type="project" value="UniProtKB-UniRule"/>
</dbReference>
<dbReference type="PANTHER" id="PTHR22749">
    <property type="entry name" value="RIBOFLAVIN KINASE/FMN ADENYLYLTRANSFERASE"/>
    <property type="match status" value="1"/>
</dbReference>
<dbReference type="GO" id="GO:0005524">
    <property type="term" value="F:ATP binding"/>
    <property type="evidence" value="ECO:0007669"/>
    <property type="project" value="UniProtKB-UniRule"/>
</dbReference>